<name>A0A1D3D6X6_9EIME</name>
<reference evidence="1 2" key="1">
    <citation type="journal article" date="2016" name="BMC Genomics">
        <title>Comparative genomics reveals Cyclospora cayetanensis possesses coccidia-like metabolism and invasion components but unique surface antigens.</title>
        <authorList>
            <person name="Liu S."/>
            <person name="Wang L."/>
            <person name="Zheng H."/>
            <person name="Xu Z."/>
            <person name="Roellig D.M."/>
            <person name="Li N."/>
            <person name="Frace M.A."/>
            <person name="Tang K."/>
            <person name="Arrowood M.J."/>
            <person name="Moss D.M."/>
            <person name="Zhang L."/>
            <person name="Feng Y."/>
            <person name="Xiao L."/>
        </authorList>
    </citation>
    <scope>NUCLEOTIDE SEQUENCE [LARGE SCALE GENOMIC DNA]</scope>
    <source>
        <strain evidence="1 2">CHN_HEN01</strain>
    </source>
</reference>
<comment type="caution">
    <text evidence="1">The sequence shown here is derived from an EMBL/GenBank/DDBJ whole genome shotgun (WGS) entry which is preliminary data.</text>
</comment>
<dbReference type="InParanoid" id="A0A1D3D6X6"/>
<organism evidence="1 2">
    <name type="scientific">Cyclospora cayetanensis</name>
    <dbReference type="NCBI Taxonomy" id="88456"/>
    <lineage>
        <taxon>Eukaryota</taxon>
        <taxon>Sar</taxon>
        <taxon>Alveolata</taxon>
        <taxon>Apicomplexa</taxon>
        <taxon>Conoidasida</taxon>
        <taxon>Coccidia</taxon>
        <taxon>Eucoccidiorida</taxon>
        <taxon>Eimeriorina</taxon>
        <taxon>Eimeriidae</taxon>
        <taxon>Cyclospora</taxon>
    </lineage>
</organism>
<sequence length="249" mass="27372">MSDALHMEEGTRVGEPPFLVQQGATLRPRKVELREYKETAPAPTTATGNIIIDSLNALIDTLVFGSEEVERHRRDAATSCYAAQPQQQPREPHRQECDGSTDYRAFLSGMCVCHGGEPTLPPLPTPPAAGRFADLDPFSCEVLGQLSKEEPEFYLPYMHFHRITLAHQADFSAEGLKRFPQGFVKCSTYEETTTGLGADVDTSNRVPHASEHLGGKIQLQIKVYSPQKQVVLFVASSLSVAFNSISLSP</sequence>
<accession>A0A1D3D6X6</accession>
<dbReference type="Proteomes" id="UP000095192">
    <property type="component" value="Unassembled WGS sequence"/>
</dbReference>
<keyword evidence="2" id="KW-1185">Reference proteome</keyword>
<protein>
    <submittedName>
        <fullName evidence="1">Uncharacterized protein</fullName>
    </submittedName>
</protein>
<proteinExistence type="predicted"/>
<dbReference type="VEuPathDB" id="ToxoDB:cyc_01525"/>
<evidence type="ECO:0000313" key="1">
    <source>
        <dbReference type="EMBL" id="OEH79212.1"/>
    </source>
</evidence>
<gene>
    <name evidence="1" type="ORF">cyc_01525</name>
</gene>
<dbReference type="VEuPathDB" id="ToxoDB:LOC34618520"/>
<dbReference type="AlphaFoldDB" id="A0A1D3D6X6"/>
<dbReference type="EMBL" id="JROU02000464">
    <property type="protein sequence ID" value="OEH79212.1"/>
    <property type="molecule type" value="Genomic_DNA"/>
</dbReference>
<evidence type="ECO:0000313" key="2">
    <source>
        <dbReference type="Proteomes" id="UP000095192"/>
    </source>
</evidence>